<evidence type="ECO:0000256" key="1">
    <source>
        <dbReference type="SAM" id="MobiDB-lite"/>
    </source>
</evidence>
<accession>A0A6J4IVG2</accession>
<evidence type="ECO:0000313" key="2">
    <source>
        <dbReference type="EMBL" id="CAA9263142.1"/>
    </source>
</evidence>
<sequence>MAAPEHVPSDLSARPRTGLGLPPARPFDNDRPGALGPSQPTGPGFGNPGPDQGYALRLAERFAGRLVLATGEVEHDVITGCTGVALRRASLFGRAPVIHDLTVAFTIWGFLGDAPPDLVALRTPLFQAASHHYEDQRAIVDMVPEATLRLPHGEVARRFPTDWRSLLGR</sequence>
<feature type="region of interest" description="Disordered" evidence="1">
    <location>
        <begin position="1"/>
        <end position="51"/>
    </location>
</feature>
<dbReference type="EMBL" id="CADCSY010000131">
    <property type="protein sequence ID" value="CAA9263142.1"/>
    <property type="molecule type" value="Genomic_DNA"/>
</dbReference>
<proteinExistence type="predicted"/>
<dbReference type="AlphaFoldDB" id="A0A6J4IVG2"/>
<reference evidence="2" key="1">
    <citation type="submission" date="2020-02" db="EMBL/GenBank/DDBJ databases">
        <authorList>
            <person name="Meier V. D."/>
        </authorList>
    </citation>
    <scope>NUCLEOTIDE SEQUENCE</scope>
    <source>
        <strain evidence="2">AVDCRST_MAG20</strain>
    </source>
</reference>
<gene>
    <name evidence="2" type="ORF">AVDCRST_MAG20-2905</name>
</gene>
<name>A0A6J4IVG2_9ACTN</name>
<protein>
    <submittedName>
        <fullName evidence="2">Uncharacterized protein</fullName>
    </submittedName>
</protein>
<organism evidence="2">
    <name type="scientific">uncultured Acidimicrobiales bacterium</name>
    <dbReference type="NCBI Taxonomy" id="310071"/>
    <lineage>
        <taxon>Bacteria</taxon>
        <taxon>Bacillati</taxon>
        <taxon>Actinomycetota</taxon>
        <taxon>Acidimicrobiia</taxon>
        <taxon>Acidimicrobiales</taxon>
        <taxon>environmental samples</taxon>
    </lineage>
</organism>